<protein>
    <submittedName>
        <fullName evidence="1">Uncharacterized protein</fullName>
    </submittedName>
</protein>
<reference evidence="1" key="1">
    <citation type="submission" date="2020-05" db="EMBL/GenBank/DDBJ databases">
        <title>Large-scale comparative analyses of tick genomes elucidate their genetic diversity and vector capacities.</title>
        <authorList>
            <person name="Jia N."/>
            <person name="Wang J."/>
            <person name="Shi W."/>
            <person name="Du L."/>
            <person name="Sun Y."/>
            <person name="Zhan W."/>
            <person name="Jiang J."/>
            <person name="Wang Q."/>
            <person name="Zhang B."/>
            <person name="Ji P."/>
            <person name="Sakyi L.B."/>
            <person name="Cui X."/>
            <person name="Yuan T."/>
            <person name="Jiang B."/>
            <person name="Yang W."/>
            <person name="Lam T.T.-Y."/>
            <person name="Chang Q."/>
            <person name="Ding S."/>
            <person name="Wang X."/>
            <person name="Zhu J."/>
            <person name="Ruan X."/>
            <person name="Zhao L."/>
            <person name="Wei J."/>
            <person name="Que T."/>
            <person name="Du C."/>
            <person name="Cheng J."/>
            <person name="Dai P."/>
            <person name="Han X."/>
            <person name="Huang E."/>
            <person name="Gao Y."/>
            <person name="Liu J."/>
            <person name="Shao H."/>
            <person name="Ye R."/>
            <person name="Li L."/>
            <person name="Wei W."/>
            <person name="Wang X."/>
            <person name="Wang C."/>
            <person name="Yang T."/>
            <person name="Huo Q."/>
            <person name="Li W."/>
            <person name="Guo W."/>
            <person name="Chen H."/>
            <person name="Zhou L."/>
            <person name="Ni X."/>
            <person name="Tian J."/>
            <person name="Zhou Y."/>
            <person name="Sheng Y."/>
            <person name="Liu T."/>
            <person name="Pan Y."/>
            <person name="Xia L."/>
            <person name="Li J."/>
            <person name="Zhao F."/>
            <person name="Cao W."/>
        </authorList>
    </citation>
    <scope>NUCLEOTIDE SEQUENCE</scope>
    <source>
        <strain evidence="1">Hyas-2018</strain>
    </source>
</reference>
<organism evidence="1 2">
    <name type="scientific">Hyalomma asiaticum</name>
    <name type="common">Tick</name>
    <dbReference type="NCBI Taxonomy" id="266040"/>
    <lineage>
        <taxon>Eukaryota</taxon>
        <taxon>Metazoa</taxon>
        <taxon>Ecdysozoa</taxon>
        <taxon>Arthropoda</taxon>
        <taxon>Chelicerata</taxon>
        <taxon>Arachnida</taxon>
        <taxon>Acari</taxon>
        <taxon>Parasitiformes</taxon>
        <taxon>Ixodida</taxon>
        <taxon>Ixodoidea</taxon>
        <taxon>Ixodidae</taxon>
        <taxon>Hyalomminae</taxon>
        <taxon>Hyalomma</taxon>
    </lineage>
</organism>
<accession>A0ACB7SBG2</accession>
<comment type="caution">
    <text evidence="1">The sequence shown here is derived from an EMBL/GenBank/DDBJ whole genome shotgun (WGS) entry which is preliminary data.</text>
</comment>
<sequence length="119" mass="13495">MERLPFVLFQVALLVGSSLPSSATDTVFPCPLQNAGQSVDWTHRPYRQDRLSENQFFDGQLRPFTTTDTAISTNHTEYKLLPVYAPVVHDTASAMERLPFVLFQCCTVKKFKMKPDQLA</sequence>
<dbReference type="Proteomes" id="UP000821845">
    <property type="component" value="Chromosome 4"/>
</dbReference>
<evidence type="ECO:0000313" key="1">
    <source>
        <dbReference type="EMBL" id="KAH6932462.1"/>
    </source>
</evidence>
<gene>
    <name evidence="1" type="ORF">HPB50_006187</name>
</gene>
<proteinExistence type="predicted"/>
<dbReference type="EMBL" id="CM023484">
    <property type="protein sequence ID" value="KAH6932462.1"/>
    <property type="molecule type" value="Genomic_DNA"/>
</dbReference>
<keyword evidence="2" id="KW-1185">Reference proteome</keyword>
<evidence type="ECO:0000313" key="2">
    <source>
        <dbReference type="Proteomes" id="UP000821845"/>
    </source>
</evidence>
<name>A0ACB7SBG2_HYAAI</name>